<dbReference type="Pfam" id="PF00023">
    <property type="entry name" value="Ank"/>
    <property type="match status" value="1"/>
</dbReference>
<keyword evidence="4 8" id="KW-1133">Transmembrane helix</keyword>
<keyword evidence="10" id="KW-1185">Reference proteome</keyword>
<sequence>MRLHNAVISNDEKAVENILKEDPDLDVNLRDEQGRTALWLAANAGYERIVRILCEKDGIEDDIDLNPKIAEGFTPLMMAVLQGNEDIVKMLLERDGTDLCLDQIPTPLSLALKPGYTAIGWRLLSAEFAQALELSDQTQGSAIGRTPLSWAVENDNRDAVKLLLEMVGTDPNLRDHNGRTPLSRAAEHGNVAAMLLLLQRSDIDVNQDDRDGRTPLYHAAENRQTSIVLLFAGKDNATLPLLVREGEDILIKFILRCNYDVNAPNGRGQTALHTAILSYRPRIAEILISLDANINAEDHEAASVPSTRLDDMETDLDMVYTDCVISWSMIDDGLDFFQQFISCLAEKWLTLIDEGRGRLNYQRSIRDDSKLGARLGERANKMDVFVTYVRRLWILRLFLGGQVESARRFVRDYNTRYGFIEDRETFEAINRFSNVDLVLASMEQTVRDALQLEYAWVSTNEAYKSTSLCKSMKRLSWITFIFLPATFASSLFGMNVNILESNPDWRWMALLQILQD</sequence>
<proteinExistence type="predicted"/>
<dbReference type="SUPFAM" id="SSF48403">
    <property type="entry name" value="Ankyrin repeat"/>
    <property type="match status" value="1"/>
</dbReference>
<feature type="repeat" description="ANK" evidence="7">
    <location>
        <begin position="71"/>
        <end position="94"/>
    </location>
</feature>
<reference evidence="9 10" key="1">
    <citation type="journal article" date="2018" name="PLoS Pathog.">
        <title>Evolution of structural diversity of trichothecenes, a family of toxins produced by plant pathogenic and entomopathogenic fungi.</title>
        <authorList>
            <person name="Proctor R.H."/>
            <person name="McCormick S.P."/>
            <person name="Kim H.S."/>
            <person name="Cardoza R.E."/>
            <person name="Stanley A.M."/>
            <person name="Lindo L."/>
            <person name="Kelly A."/>
            <person name="Brown D.W."/>
            <person name="Lee T."/>
            <person name="Vaughan M.M."/>
            <person name="Alexander N.J."/>
            <person name="Busman M."/>
            <person name="Gutierrez S."/>
        </authorList>
    </citation>
    <scope>NUCLEOTIDE SEQUENCE [LARGE SCALE GENOMIC DNA]</scope>
    <source>
        <strain evidence="9 10">NRRL 20695</strain>
    </source>
</reference>
<evidence type="ECO:0000256" key="8">
    <source>
        <dbReference type="SAM" id="Phobius"/>
    </source>
</evidence>
<comment type="caution">
    <text evidence="9">The sequence shown here is derived from an EMBL/GenBank/DDBJ whole genome shotgun (WGS) entry which is preliminary data.</text>
</comment>
<keyword evidence="2 8" id="KW-0812">Transmembrane</keyword>
<dbReference type="SMART" id="SM00248">
    <property type="entry name" value="ANK"/>
    <property type="match status" value="6"/>
</dbReference>
<dbReference type="GO" id="GO:0046873">
    <property type="term" value="F:metal ion transmembrane transporter activity"/>
    <property type="evidence" value="ECO:0007669"/>
    <property type="project" value="InterPro"/>
</dbReference>
<keyword evidence="3" id="KW-0677">Repeat</keyword>
<dbReference type="SUPFAM" id="SSF144083">
    <property type="entry name" value="Magnesium transport protein CorA, transmembrane region"/>
    <property type="match status" value="1"/>
</dbReference>
<evidence type="ECO:0000313" key="10">
    <source>
        <dbReference type="Proteomes" id="UP000266234"/>
    </source>
</evidence>
<dbReference type="Pfam" id="PF12796">
    <property type="entry name" value="Ank_2"/>
    <property type="match status" value="2"/>
</dbReference>
<dbReference type="InterPro" id="IPR036770">
    <property type="entry name" value="Ankyrin_rpt-contain_sf"/>
</dbReference>
<feature type="transmembrane region" description="Helical" evidence="8">
    <location>
        <begin position="475"/>
        <end position="498"/>
    </location>
</feature>
<evidence type="ECO:0000256" key="1">
    <source>
        <dbReference type="ARBA" id="ARBA00004141"/>
    </source>
</evidence>
<dbReference type="PANTHER" id="PTHR24198:SF165">
    <property type="entry name" value="ANKYRIN REPEAT-CONTAINING PROTEIN-RELATED"/>
    <property type="match status" value="1"/>
</dbReference>
<evidence type="ECO:0000256" key="5">
    <source>
        <dbReference type="ARBA" id="ARBA00023043"/>
    </source>
</evidence>
<organism evidence="9 10">
    <name type="scientific">Fusarium longipes</name>
    <dbReference type="NCBI Taxonomy" id="694270"/>
    <lineage>
        <taxon>Eukaryota</taxon>
        <taxon>Fungi</taxon>
        <taxon>Dikarya</taxon>
        <taxon>Ascomycota</taxon>
        <taxon>Pezizomycotina</taxon>
        <taxon>Sordariomycetes</taxon>
        <taxon>Hypocreomycetidae</taxon>
        <taxon>Hypocreales</taxon>
        <taxon>Nectriaceae</taxon>
        <taxon>Fusarium</taxon>
    </lineage>
</organism>
<keyword evidence="6 8" id="KW-0472">Membrane</keyword>
<dbReference type="InterPro" id="IPR045863">
    <property type="entry name" value="CorA_TM1_TM2"/>
</dbReference>
<dbReference type="InterPro" id="IPR002523">
    <property type="entry name" value="MgTranspt_CorA/ZnTranspt_ZntB"/>
</dbReference>
<evidence type="ECO:0000313" key="9">
    <source>
        <dbReference type="EMBL" id="RGP79799.1"/>
    </source>
</evidence>
<dbReference type="PROSITE" id="PS50088">
    <property type="entry name" value="ANK_REPEAT"/>
    <property type="match status" value="4"/>
</dbReference>
<dbReference type="PANTHER" id="PTHR24198">
    <property type="entry name" value="ANKYRIN REPEAT AND PROTEIN KINASE DOMAIN-CONTAINING PROTEIN"/>
    <property type="match status" value="1"/>
</dbReference>
<keyword evidence="5 7" id="KW-0040">ANK repeat</keyword>
<evidence type="ECO:0000256" key="2">
    <source>
        <dbReference type="ARBA" id="ARBA00022692"/>
    </source>
</evidence>
<dbReference type="AlphaFoldDB" id="A0A395T5X2"/>
<dbReference type="STRING" id="694270.A0A395T5X2"/>
<dbReference type="InterPro" id="IPR002110">
    <property type="entry name" value="Ankyrin_rpt"/>
</dbReference>
<dbReference type="Gene3D" id="1.20.58.340">
    <property type="entry name" value="Magnesium transport protein CorA, transmembrane region"/>
    <property type="match status" value="1"/>
</dbReference>
<protein>
    <submittedName>
        <fullName evidence="9">Ankyrin repeat</fullName>
    </submittedName>
</protein>
<dbReference type="OrthoDB" id="5428055at2759"/>
<dbReference type="Pfam" id="PF01544">
    <property type="entry name" value="CorA"/>
    <property type="match status" value="1"/>
</dbReference>
<evidence type="ECO:0000256" key="7">
    <source>
        <dbReference type="PROSITE-ProRule" id="PRU00023"/>
    </source>
</evidence>
<evidence type="ECO:0000256" key="6">
    <source>
        <dbReference type="ARBA" id="ARBA00023136"/>
    </source>
</evidence>
<accession>A0A395T5X2</accession>
<dbReference type="Gene3D" id="1.25.40.20">
    <property type="entry name" value="Ankyrin repeat-containing domain"/>
    <property type="match status" value="3"/>
</dbReference>
<name>A0A395T5X2_9HYPO</name>
<evidence type="ECO:0000256" key="4">
    <source>
        <dbReference type="ARBA" id="ARBA00022989"/>
    </source>
</evidence>
<feature type="repeat" description="ANK" evidence="7">
    <location>
        <begin position="267"/>
        <end position="299"/>
    </location>
</feature>
<dbReference type="Proteomes" id="UP000266234">
    <property type="component" value="Unassembled WGS sequence"/>
</dbReference>
<feature type="repeat" description="ANK" evidence="7">
    <location>
        <begin position="177"/>
        <end position="210"/>
    </location>
</feature>
<feature type="repeat" description="ANK" evidence="7">
    <location>
        <begin position="143"/>
        <end position="176"/>
    </location>
</feature>
<dbReference type="EMBL" id="PXOG01000041">
    <property type="protein sequence ID" value="RGP79799.1"/>
    <property type="molecule type" value="Genomic_DNA"/>
</dbReference>
<gene>
    <name evidence="9" type="ORF">FLONG3_2113</name>
</gene>
<dbReference type="PROSITE" id="PS50297">
    <property type="entry name" value="ANK_REP_REGION"/>
    <property type="match status" value="3"/>
</dbReference>
<dbReference type="GO" id="GO:0016020">
    <property type="term" value="C:membrane"/>
    <property type="evidence" value="ECO:0007669"/>
    <property type="project" value="UniProtKB-SubCell"/>
</dbReference>
<comment type="subcellular location">
    <subcellularLocation>
        <location evidence="1">Membrane</location>
        <topology evidence="1">Multi-pass membrane protein</topology>
    </subcellularLocation>
</comment>
<evidence type="ECO:0000256" key="3">
    <source>
        <dbReference type="ARBA" id="ARBA00022737"/>
    </source>
</evidence>